<evidence type="ECO:0000256" key="1">
    <source>
        <dbReference type="SAM" id="MobiDB-lite"/>
    </source>
</evidence>
<gene>
    <name evidence="3" type="ORF">HD594_002081</name>
</gene>
<dbReference type="Proteomes" id="UP000537775">
    <property type="component" value="Unassembled WGS sequence"/>
</dbReference>
<evidence type="ECO:0000313" key="3">
    <source>
        <dbReference type="EMBL" id="MBB6391768.1"/>
    </source>
</evidence>
<keyword evidence="2" id="KW-0472">Membrane</keyword>
<reference evidence="3 4" key="1">
    <citation type="submission" date="2020-08" db="EMBL/GenBank/DDBJ databases">
        <title>Sequencing the genomes of 1000 actinobacteria strains.</title>
        <authorList>
            <person name="Klenk H.-P."/>
        </authorList>
    </citation>
    <scope>NUCLEOTIDE SEQUENCE [LARGE SCALE GENOMIC DNA]</scope>
    <source>
        <strain evidence="3 4">DSM 12511</strain>
    </source>
</reference>
<keyword evidence="2" id="KW-0812">Transmembrane</keyword>
<dbReference type="Pfam" id="PF11298">
    <property type="entry name" value="DUF3099"/>
    <property type="match status" value="1"/>
</dbReference>
<sequence length="139" mass="14738">MKSSHRPQSATSLPRAPRDEASARSRKYLVMMAIRIVCFILMVVITPYGWYTWVFGLAAVFLPYVAVVTANVAQDVRSTGAEAPEARALGTAPAPTPTPVADDRVIRIEESPGGDPGRAAGAPGDPRADDRGDDTDATA</sequence>
<evidence type="ECO:0000256" key="2">
    <source>
        <dbReference type="SAM" id="Phobius"/>
    </source>
</evidence>
<feature type="transmembrane region" description="Helical" evidence="2">
    <location>
        <begin position="51"/>
        <end position="73"/>
    </location>
</feature>
<feature type="transmembrane region" description="Helical" evidence="2">
    <location>
        <begin position="28"/>
        <end position="45"/>
    </location>
</feature>
<keyword evidence="4" id="KW-1185">Reference proteome</keyword>
<evidence type="ECO:0000313" key="4">
    <source>
        <dbReference type="Proteomes" id="UP000537775"/>
    </source>
</evidence>
<dbReference type="RefSeq" id="WP_184750902.1">
    <property type="nucleotide sequence ID" value="NZ_BAAAJR010000006.1"/>
</dbReference>
<dbReference type="InterPro" id="IPR021449">
    <property type="entry name" value="DUF3099"/>
</dbReference>
<name>A0A7X0FQE1_9MICO</name>
<dbReference type="EMBL" id="JACHML010000001">
    <property type="protein sequence ID" value="MBB6391768.1"/>
    <property type="molecule type" value="Genomic_DNA"/>
</dbReference>
<accession>A0A7X0FQE1</accession>
<feature type="region of interest" description="Disordered" evidence="1">
    <location>
        <begin position="78"/>
        <end position="139"/>
    </location>
</feature>
<protein>
    <recommendedName>
        <fullName evidence="5">DUF3099 domain-containing protein</fullName>
    </recommendedName>
</protein>
<feature type="compositionally biased region" description="Basic and acidic residues" evidence="1">
    <location>
        <begin position="101"/>
        <end position="110"/>
    </location>
</feature>
<keyword evidence="2" id="KW-1133">Transmembrane helix</keyword>
<evidence type="ECO:0008006" key="5">
    <source>
        <dbReference type="Google" id="ProtNLM"/>
    </source>
</evidence>
<organism evidence="3 4">
    <name type="scientific">Microbacterium thalassium</name>
    <dbReference type="NCBI Taxonomy" id="362649"/>
    <lineage>
        <taxon>Bacteria</taxon>
        <taxon>Bacillati</taxon>
        <taxon>Actinomycetota</taxon>
        <taxon>Actinomycetes</taxon>
        <taxon>Micrococcales</taxon>
        <taxon>Microbacteriaceae</taxon>
        <taxon>Microbacterium</taxon>
    </lineage>
</organism>
<comment type="caution">
    <text evidence="3">The sequence shown here is derived from an EMBL/GenBank/DDBJ whole genome shotgun (WGS) entry which is preliminary data.</text>
</comment>
<dbReference type="AlphaFoldDB" id="A0A7X0FQE1"/>
<proteinExistence type="predicted"/>